<dbReference type="Gene3D" id="3.30.559.30">
    <property type="entry name" value="Nonribosomal peptide synthetase, condensation domain"/>
    <property type="match status" value="1"/>
</dbReference>
<dbReference type="AlphaFoldDB" id="A0A2K0T9P4"/>
<gene>
    <name evidence="1" type="ORF">TGAMA5MH_05923</name>
</gene>
<dbReference type="PANTHER" id="PTHR42034:SF1">
    <property type="entry name" value="CONDENSATION DOMAIN-CONTAINING PROTEIN"/>
    <property type="match status" value="1"/>
</dbReference>
<dbReference type="Proteomes" id="UP000236546">
    <property type="component" value="Unassembled WGS sequence"/>
</dbReference>
<sequence length="475" mass="53432">MFPSWTEVTPGLWRKELEGAEKVYRDMSMAFQASGREQWRLYCQCEVRLKEGFADFDLPTALETSWKRLRFEFPALSVVPEGSGKVYMAPQSMQDVDDWACKTFIVEHYQSPESIIRAAAGPYDLPRLYYFPKSSKVLFLSSHWRIDGLGTCMLLDRLFEIVAMYQPSHIDSSFDLENEWKNLSPSLEDACGSLEPAKCSPDMDRYVRDAMETHHRVAVQGIGLPYKGSAETAPMDSCRQALTLSQASTKALVAACKARGVSVTAALHAALSETAFSLALPEDVIKDYSTVLSANLRDYLPQPYNGRTHACATYVTGLTPVVRRESNFMERASELTHYYKNWYSDMLVKTLRLRYLYHGQKLFAKAPTVANQATNTKLPSGITLSSLGVIDKHLRGKYAGPGGEVVVHIAGFQFGVSLVTRQMILYPWTFKGQLSLSINYNEAYYEEERAVDVLRKIVTVLEGNVGLKLDIVILR</sequence>
<reference evidence="1 2" key="1">
    <citation type="submission" date="2017-02" db="EMBL/GenBank/DDBJ databases">
        <title>Genomes of Trichoderma spp. with biocontrol activity.</title>
        <authorList>
            <person name="Gardiner D."/>
            <person name="Kazan K."/>
            <person name="Vos C."/>
            <person name="Harvey P."/>
        </authorList>
    </citation>
    <scope>NUCLEOTIDE SEQUENCE [LARGE SCALE GENOMIC DNA]</scope>
    <source>
        <strain evidence="1 2">A5MH</strain>
    </source>
</reference>
<accession>A0A2K0T9P4</accession>
<dbReference type="EMBL" id="MTYH01000051">
    <property type="protein sequence ID" value="PNP42241.1"/>
    <property type="molecule type" value="Genomic_DNA"/>
</dbReference>
<evidence type="ECO:0000313" key="1">
    <source>
        <dbReference type="EMBL" id="PNP42241.1"/>
    </source>
</evidence>
<dbReference type="SUPFAM" id="SSF52777">
    <property type="entry name" value="CoA-dependent acyltransferases"/>
    <property type="match status" value="1"/>
</dbReference>
<proteinExistence type="predicted"/>
<dbReference type="PANTHER" id="PTHR42034">
    <property type="entry name" value="CHROMOSOME 7, WHOLE GENOME SHOTGUN SEQUENCE-RELATED"/>
    <property type="match status" value="1"/>
</dbReference>
<protein>
    <submittedName>
        <fullName evidence="1">Uncharacterized protein</fullName>
    </submittedName>
</protein>
<evidence type="ECO:0000313" key="2">
    <source>
        <dbReference type="Proteomes" id="UP000236546"/>
    </source>
</evidence>
<dbReference type="InterPro" id="IPR023213">
    <property type="entry name" value="CAT-like_dom_sf"/>
</dbReference>
<name>A0A2K0T9P4_9HYPO</name>
<comment type="caution">
    <text evidence="1">The sequence shown here is derived from an EMBL/GenBank/DDBJ whole genome shotgun (WGS) entry which is preliminary data.</text>
</comment>
<organism evidence="1 2">
    <name type="scientific">Trichoderma gamsii</name>
    <dbReference type="NCBI Taxonomy" id="398673"/>
    <lineage>
        <taxon>Eukaryota</taxon>
        <taxon>Fungi</taxon>
        <taxon>Dikarya</taxon>
        <taxon>Ascomycota</taxon>
        <taxon>Pezizomycotina</taxon>
        <taxon>Sordariomycetes</taxon>
        <taxon>Hypocreomycetidae</taxon>
        <taxon>Hypocreales</taxon>
        <taxon>Hypocreaceae</taxon>
        <taxon>Trichoderma</taxon>
    </lineage>
</organism>
<dbReference type="Gene3D" id="3.30.559.10">
    <property type="entry name" value="Chloramphenicol acetyltransferase-like domain"/>
    <property type="match status" value="1"/>
</dbReference>
<dbReference type="OrthoDB" id="10000533at2759"/>